<keyword evidence="7" id="KW-0175">Coiled coil</keyword>
<keyword evidence="5 9" id="KW-0418">Kinase</keyword>
<evidence type="ECO:0000256" key="2">
    <source>
        <dbReference type="ARBA" id="ARBA00022679"/>
    </source>
</evidence>
<dbReference type="InterPro" id="IPR011009">
    <property type="entry name" value="Kinase-like_dom_sf"/>
</dbReference>
<dbReference type="GeneID" id="16077298"/>
<feature type="coiled-coil region" evidence="7">
    <location>
        <begin position="199"/>
        <end position="279"/>
    </location>
</feature>
<dbReference type="AlphaFoldDB" id="F2U1J9"/>
<dbReference type="SUPFAM" id="SSF52047">
    <property type="entry name" value="RNI-like"/>
    <property type="match status" value="1"/>
</dbReference>
<dbReference type="PROSITE" id="PS00108">
    <property type="entry name" value="PROTEIN_KINASE_ST"/>
    <property type="match status" value="1"/>
</dbReference>
<keyword evidence="2" id="KW-0808">Transferase</keyword>
<evidence type="ECO:0000256" key="1">
    <source>
        <dbReference type="ARBA" id="ARBA00022614"/>
    </source>
</evidence>
<dbReference type="InterPro" id="IPR032675">
    <property type="entry name" value="LRR_dom_sf"/>
</dbReference>
<dbReference type="Proteomes" id="UP000007799">
    <property type="component" value="Unassembled WGS sequence"/>
</dbReference>
<evidence type="ECO:0000256" key="6">
    <source>
        <dbReference type="ARBA" id="ARBA00022840"/>
    </source>
</evidence>
<protein>
    <submittedName>
        <fullName evidence="9">TKL protein kinase</fullName>
    </submittedName>
</protein>
<keyword evidence="1" id="KW-0433">Leucine-rich repeat</keyword>
<accession>F2U1J9</accession>
<sequence>MDELETLMAEAGLADSIKDRIRGIANGARATDIDLNVAALGDTGAKALALALTLVKKKARLTKLWLQGNPIQTEGAISLAEALSSHQHLELLDLKDCAVGPRGVVALVGMLRHQEELEWLNLSGNAIEVEGADALVDALQDHPALQRIQLKGIGVDAARAFGARWPLDPGVEIGLNDDEEAAFEEGREMQQRCHKGAAEKDKEKEIDEMRHELARLQQVLGEKNELLRLAESKEQRHADEVFEPANPQKAQLEAANEEIKQLRMEKHELTVQRQKMRQTMKKTDETMYQLRDQLRDFQGVIELEDKIETLLNLNMDPTRFTEKQRVKDRDGKFVKGAFGRLFRSTLAGHDVALKEVDDVEERPRLRQLLAEMSNTATLAQGVGKRILREVAILVSLRHPNIVQFLGICHDSASNKLAFVLSWAENGSLYDYMHVHNNDLSDVQRLRMLSEVAGAMEFLHAHNVVHRDLKSPNVLLDSSLSAKVTDFGLSTFRQPGQSQVSQVIGTLLWASPEQLLQQELRADTDVFSFGCLMWEVWLGIRPWHHGQYGENGITFAHLVAKYQEEDYLPLDVEIQGRRLTPALQALTCVCLQWSGNRGDFSQLHAALKVQQSATREQEVVTLERHQQHMLKQHLLLHGPPDAAWKFSQQLLAAVDATQLSIRQSVHIAPLQRDGDAVTELLRAAGGRTAQEHPRTPFGHRLSRVAITWCDQKLVAFNGALHRNTTRYRGHLTSASHPFAPKYDHDTLTGQATDAEERALLERVTCVGVYSMLDPTLLQQDPPIRIQRVFHGVRSFDAVVGILGGDFAQLQRTDGGWFGAGLYFTPDLDYAFAYTHPRQVKPSRRNVPADLRCLNLTPGKLYRLVLACDVMYGNPYPVLDLHLKGRPLMAGHDAHVSVVDFTKGNIVAAQPFQTHAQWSQGDKKPAAEIMITDPSCVLVRAILVFDA</sequence>
<reference evidence="9" key="1">
    <citation type="submission" date="2009-08" db="EMBL/GenBank/DDBJ databases">
        <title>Annotation of Salpingoeca rosetta.</title>
        <authorList>
            <consortium name="The Broad Institute Genome Sequencing Platform"/>
            <person name="Russ C."/>
            <person name="Cuomo C."/>
            <person name="Burger G."/>
            <person name="Gray M.W."/>
            <person name="Holland P.W.H."/>
            <person name="King N."/>
            <person name="Lang F.B.F."/>
            <person name="Roger A.J."/>
            <person name="Ruiz-Trillo I."/>
            <person name="Young S.K."/>
            <person name="Zeng Q."/>
            <person name="Gargeya S."/>
            <person name="Alvarado L."/>
            <person name="Berlin A."/>
            <person name="Chapman S.B."/>
            <person name="Chen Z."/>
            <person name="Freedman E."/>
            <person name="Gellesch M."/>
            <person name="Goldberg J."/>
            <person name="Griggs A."/>
            <person name="Gujja S."/>
            <person name="Heilman E."/>
            <person name="Heiman D."/>
            <person name="Howarth C."/>
            <person name="Mehta T."/>
            <person name="Neiman D."/>
            <person name="Pearson M."/>
            <person name="Roberts A."/>
            <person name="Saif S."/>
            <person name="Shea T."/>
            <person name="Shenoy N."/>
            <person name="Sisk P."/>
            <person name="Stolte C."/>
            <person name="Sykes S."/>
            <person name="White J."/>
            <person name="Yandava C."/>
            <person name="Haas B."/>
            <person name="Nusbaum C."/>
            <person name="Birren B."/>
        </authorList>
    </citation>
    <scope>NUCLEOTIDE SEQUENCE</scope>
    <source>
        <strain evidence="9">ATCC 50818</strain>
    </source>
</reference>
<dbReference type="InterPro" id="IPR000719">
    <property type="entry name" value="Prot_kinase_dom"/>
</dbReference>
<evidence type="ECO:0000259" key="8">
    <source>
        <dbReference type="PROSITE" id="PS50011"/>
    </source>
</evidence>
<dbReference type="Gene3D" id="3.80.10.10">
    <property type="entry name" value="Ribonuclease Inhibitor"/>
    <property type="match status" value="1"/>
</dbReference>
<evidence type="ECO:0000256" key="7">
    <source>
        <dbReference type="SAM" id="Coils"/>
    </source>
</evidence>
<dbReference type="PANTHER" id="PTHR44329:SF288">
    <property type="entry name" value="MITOGEN-ACTIVATED PROTEIN KINASE KINASE KINASE 20"/>
    <property type="match status" value="1"/>
</dbReference>
<dbReference type="SUPFAM" id="SSF56399">
    <property type="entry name" value="ADP-ribosylation"/>
    <property type="match status" value="1"/>
</dbReference>
<dbReference type="InterPro" id="IPR008271">
    <property type="entry name" value="Ser/Thr_kinase_AS"/>
</dbReference>
<dbReference type="GO" id="GO:0004674">
    <property type="term" value="F:protein serine/threonine kinase activity"/>
    <property type="evidence" value="ECO:0007669"/>
    <property type="project" value="TreeGrafter"/>
</dbReference>
<dbReference type="eggNOG" id="KOG0192">
    <property type="taxonomic scope" value="Eukaryota"/>
</dbReference>
<keyword evidence="10" id="KW-1185">Reference proteome</keyword>
<evidence type="ECO:0000313" key="10">
    <source>
        <dbReference type="Proteomes" id="UP000007799"/>
    </source>
</evidence>
<dbReference type="GO" id="GO:0005524">
    <property type="term" value="F:ATP binding"/>
    <property type="evidence" value="ECO:0007669"/>
    <property type="project" value="UniProtKB-KW"/>
</dbReference>
<dbReference type="InterPro" id="IPR001611">
    <property type="entry name" value="Leu-rich_rpt"/>
</dbReference>
<dbReference type="OrthoDB" id="4062651at2759"/>
<dbReference type="STRING" id="946362.F2U1J9"/>
<dbReference type="InterPro" id="IPR001245">
    <property type="entry name" value="Ser-Thr/Tyr_kinase_cat_dom"/>
</dbReference>
<feature type="domain" description="Protein kinase" evidence="8">
    <location>
        <begin position="327"/>
        <end position="606"/>
    </location>
</feature>
<dbReference type="InterPro" id="IPR051681">
    <property type="entry name" value="Ser/Thr_Kinases-Pseudokinases"/>
</dbReference>
<dbReference type="SMART" id="SM00368">
    <property type="entry name" value="LRR_RI"/>
    <property type="match status" value="3"/>
</dbReference>
<dbReference type="PANTHER" id="PTHR44329">
    <property type="entry name" value="SERINE/THREONINE-PROTEIN KINASE TNNI3K-RELATED"/>
    <property type="match status" value="1"/>
</dbReference>
<evidence type="ECO:0000256" key="5">
    <source>
        <dbReference type="ARBA" id="ARBA00022777"/>
    </source>
</evidence>
<evidence type="ECO:0000313" key="9">
    <source>
        <dbReference type="EMBL" id="EGD81501.1"/>
    </source>
</evidence>
<name>F2U1J9_SALR5</name>
<keyword evidence="6" id="KW-0067">ATP-binding</keyword>
<dbReference type="KEGG" id="sre:PTSG_02218"/>
<keyword evidence="4" id="KW-0547">Nucleotide-binding</keyword>
<dbReference type="Gene3D" id="3.90.228.10">
    <property type="match status" value="1"/>
</dbReference>
<dbReference type="SUPFAM" id="SSF56112">
    <property type="entry name" value="Protein kinase-like (PK-like)"/>
    <property type="match status" value="1"/>
</dbReference>
<dbReference type="Gene3D" id="1.10.510.10">
    <property type="entry name" value="Transferase(Phosphotransferase) domain 1"/>
    <property type="match status" value="1"/>
</dbReference>
<organism evidence="9 10">
    <name type="scientific">Salpingoeca rosetta (strain ATCC 50818 / BSB-021)</name>
    <dbReference type="NCBI Taxonomy" id="946362"/>
    <lineage>
        <taxon>Eukaryota</taxon>
        <taxon>Choanoflagellata</taxon>
        <taxon>Craspedida</taxon>
        <taxon>Salpingoecidae</taxon>
        <taxon>Salpingoeca</taxon>
    </lineage>
</organism>
<dbReference type="PROSITE" id="PS50011">
    <property type="entry name" value="PROTEIN_KINASE_DOM"/>
    <property type="match status" value="1"/>
</dbReference>
<dbReference type="InParanoid" id="F2U1J9"/>
<gene>
    <name evidence="9" type="ORF">PTSG_02218</name>
</gene>
<proteinExistence type="predicted"/>
<dbReference type="Pfam" id="PF13516">
    <property type="entry name" value="LRR_6"/>
    <property type="match status" value="3"/>
</dbReference>
<evidence type="ECO:0000256" key="3">
    <source>
        <dbReference type="ARBA" id="ARBA00022737"/>
    </source>
</evidence>
<dbReference type="SMART" id="SM00220">
    <property type="entry name" value="S_TKc"/>
    <property type="match status" value="1"/>
</dbReference>
<dbReference type="Pfam" id="PF07714">
    <property type="entry name" value="PK_Tyr_Ser-Thr"/>
    <property type="match status" value="1"/>
</dbReference>
<keyword evidence="3" id="KW-0677">Repeat</keyword>
<dbReference type="EMBL" id="GL832959">
    <property type="protein sequence ID" value="EGD81501.1"/>
    <property type="molecule type" value="Genomic_DNA"/>
</dbReference>
<evidence type="ECO:0000256" key="4">
    <source>
        <dbReference type="ARBA" id="ARBA00022741"/>
    </source>
</evidence>
<dbReference type="RefSeq" id="XP_004996705.1">
    <property type="nucleotide sequence ID" value="XM_004996648.1"/>
</dbReference>